<keyword evidence="1 2" id="KW-0195">Cyclin</keyword>
<feature type="domain" description="Cyclin-like" evidence="4">
    <location>
        <begin position="70"/>
        <end position="159"/>
    </location>
</feature>
<dbReference type="Gene3D" id="1.10.472.10">
    <property type="entry name" value="Cyclin-like"/>
    <property type="match status" value="2"/>
</dbReference>
<feature type="region of interest" description="Disordered" evidence="3">
    <location>
        <begin position="273"/>
        <end position="311"/>
    </location>
</feature>
<dbReference type="InterPro" id="IPR039361">
    <property type="entry name" value="Cyclin"/>
</dbReference>
<dbReference type="EMBL" id="CAKOGP040002202">
    <property type="protein sequence ID" value="CAJ1965395.1"/>
    <property type="molecule type" value="Genomic_DNA"/>
</dbReference>
<dbReference type="FunFam" id="1.10.472.10:FF:000093">
    <property type="entry name" value="Predicted protein"/>
    <property type="match status" value="1"/>
</dbReference>
<dbReference type="Pfam" id="PF02984">
    <property type="entry name" value="Cyclin_C"/>
    <property type="match status" value="1"/>
</dbReference>
<dbReference type="Pfam" id="PF00134">
    <property type="entry name" value="Cyclin_N"/>
    <property type="match status" value="1"/>
</dbReference>
<feature type="compositionally biased region" description="Acidic residues" evidence="3">
    <location>
        <begin position="273"/>
        <end position="282"/>
    </location>
</feature>
<evidence type="ECO:0000256" key="3">
    <source>
        <dbReference type="SAM" id="MobiDB-lite"/>
    </source>
</evidence>
<accession>A0AAD2JMN7</accession>
<dbReference type="SMART" id="SM00385">
    <property type="entry name" value="CYCLIN"/>
    <property type="match status" value="1"/>
</dbReference>
<sequence>MTTYSDERIIEAGDDMKCAIDVDQTFLTIQAMLGQEKKCYKIPDYLQGVPLLNEFDQKTVDQEIRLMVAHWTLQLAEACDYGVETSCLAMSCLDRFLSTMEGYMVILNPHEFQKAALTSLYIAVKMNEFEVLGPQNIALLSRGQHTAEDVEEMELFILKSLNWRVNPPTALSFVRLYLQLVPNLNKKYLDMLMEVAESQIKQSILDYDLCRTSTSKIAFASMMNAIAIVYGDKKLCTTMRKLIGAVTDIDFRSLKTLQRELFEAIPIEDLESFNQSDEEEKKEEELGFDQSVEFDQTGSHKPETFSDSPREVYKNNCRPIMVRTVTT</sequence>
<dbReference type="AlphaFoldDB" id="A0AAD2JMN7"/>
<comment type="caution">
    <text evidence="5">The sequence shown here is derived from an EMBL/GenBank/DDBJ whole genome shotgun (WGS) entry which is preliminary data.</text>
</comment>
<evidence type="ECO:0000313" key="6">
    <source>
        <dbReference type="Proteomes" id="UP001295423"/>
    </source>
</evidence>
<dbReference type="SUPFAM" id="SSF47954">
    <property type="entry name" value="Cyclin-like"/>
    <property type="match status" value="1"/>
</dbReference>
<organism evidence="5 6">
    <name type="scientific">Cylindrotheca closterium</name>
    <dbReference type="NCBI Taxonomy" id="2856"/>
    <lineage>
        <taxon>Eukaryota</taxon>
        <taxon>Sar</taxon>
        <taxon>Stramenopiles</taxon>
        <taxon>Ochrophyta</taxon>
        <taxon>Bacillariophyta</taxon>
        <taxon>Bacillariophyceae</taxon>
        <taxon>Bacillariophycidae</taxon>
        <taxon>Bacillariales</taxon>
        <taxon>Bacillariaceae</taxon>
        <taxon>Cylindrotheca</taxon>
    </lineage>
</organism>
<dbReference type="Proteomes" id="UP001295423">
    <property type="component" value="Unassembled WGS sequence"/>
</dbReference>
<protein>
    <recommendedName>
        <fullName evidence="4">Cyclin-like domain-containing protein</fullName>
    </recommendedName>
</protein>
<name>A0AAD2JMN7_9STRA</name>
<gene>
    <name evidence="5" type="ORF">CYCCA115_LOCUS21094</name>
</gene>
<feature type="compositionally biased region" description="Basic and acidic residues" evidence="3">
    <location>
        <begin position="298"/>
        <end position="311"/>
    </location>
</feature>
<dbReference type="InterPro" id="IPR006671">
    <property type="entry name" value="Cyclin_N"/>
</dbReference>
<evidence type="ECO:0000256" key="1">
    <source>
        <dbReference type="ARBA" id="ARBA00023127"/>
    </source>
</evidence>
<evidence type="ECO:0000313" key="5">
    <source>
        <dbReference type="EMBL" id="CAJ1965395.1"/>
    </source>
</evidence>
<proteinExistence type="inferred from homology"/>
<evidence type="ECO:0000256" key="2">
    <source>
        <dbReference type="RuleBase" id="RU000383"/>
    </source>
</evidence>
<dbReference type="InterPro" id="IPR036915">
    <property type="entry name" value="Cyclin-like_sf"/>
</dbReference>
<evidence type="ECO:0000259" key="4">
    <source>
        <dbReference type="SMART" id="SM00385"/>
    </source>
</evidence>
<reference evidence="5" key="1">
    <citation type="submission" date="2023-08" db="EMBL/GenBank/DDBJ databases">
        <authorList>
            <person name="Audoor S."/>
            <person name="Bilcke G."/>
        </authorList>
    </citation>
    <scope>NUCLEOTIDE SEQUENCE</scope>
</reference>
<keyword evidence="6" id="KW-1185">Reference proteome</keyword>
<dbReference type="InterPro" id="IPR004367">
    <property type="entry name" value="Cyclin_C-dom"/>
</dbReference>
<comment type="similarity">
    <text evidence="2">Belongs to the cyclin family.</text>
</comment>
<dbReference type="PANTHER" id="PTHR10177">
    <property type="entry name" value="CYCLINS"/>
    <property type="match status" value="1"/>
</dbReference>
<dbReference type="InterPro" id="IPR013763">
    <property type="entry name" value="Cyclin-like_dom"/>
</dbReference>